<feature type="transmembrane region" description="Helical" evidence="6">
    <location>
        <begin position="911"/>
        <end position="932"/>
    </location>
</feature>
<dbReference type="AlphaFoldDB" id="A0AAD4CFC1"/>
<organism evidence="9 10">
    <name type="scientific">Aspergillus nanangensis</name>
    <dbReference type="NCBI Taxonomy" id="2582783"/>
    <lineage>
        <taxon>Eukaryota</taxon>
        <taxon>Fungi</taxon>
        <taxon>Dikarya</taxon>
        <taxon>Ascomycota</taxon>
        <taxon>Pezizomycotina</taxon>
        <taxon>Eurotiomycetes</taxon>
        <taxon>Eurotiomycetidae</taxon>
        <taxon>Eurotiales</taxon>
        <taxon>Aspergillaceae</taxon>
        <taxon>Aspergillus</taxon>
        <taxon>Aspergillus subgen. Circumdati</taxon>
    </lineage>
</organism>
<evidence type="ECO:0000256" key="5">
    <source>
        <dbReference type="ARBA" id="ARBA00023295"/>
    </source>
</evidence>
<dbReference type="PANTHER" id="PTHR47700">
    <property type="entry name" value="V CHITINASE, PUTATIVE (AFU_ORTHOLOGUE AFUA_6G13720)-RELATED"/>
    <property type="match status" value="1"/>
</dbReference>
<dbReference type="Proteomes" id="UP001194746">
    <property type="component" value="Unassembled WGS sequence"/>
</dbReference>
<reference evidence="9" key="2">
    <citation type="submission" date="2020-02" db="EMBL/GenBank/DDBJ databases">
        <authorList>
            <person name="Gilchrist C.L.M."/>
            <person name="Chooi Y.-H."/>
        </authorList>
    </citation>
    <scope>NUCLEOTIDE SEQUENCE</scope>
    <source>
        <strain evidence="9">MST-FP2251</strain>
    </source>
</reference>
<sequence length="1000" mass="110367">MRSSAILVFLLSAVLSHCTLLAGPYPDWERCPRSFRDTGSDPAKWTQYHHLDHLNYYNQTIIFDLPLYNAIDGADTQFNLRACAVNSPLAVASREAVSPSDVKIESTKIRLVSWGLEDNATVGEVSSAAHNLQSFMEGSEQSEPVFMLAKSSNTVVGVYISSQVERQSTAEIIQSFINSIGNLDSLPQHGDPSISERALLTERATCKYVLAGAGDRCWALAQKCGITQAKLESFNKAGLCTSVIHVGQTVCCASGTLPDFSPKPGADGFCATYTVKAGDLCSTIASAHYMTVDLIKQYNTNTWGWAGNSNLQLGMKIYLSTGKQPFPAAVQGNVCGPQVPGTTRPTLDSAIWANLNICPLNACYNIWGQCRITPEFCTKTTSETGNPGTAQIRTNRCISNCGTAIINNTDSPSAFHQLGYFEAWNLERPCLYMDVSKLQNSKYNIIHFAFANITADFKIDISHIKEQFDDFTKLTGLSRVLSFRGWTFSTAVDTYAIFRSSITDTNQDAFANTVVSFAEIAEVVDYIVYITYNLHGQWDFNNPYTNPGCPTGNCLRSHINMTKTLYAMSMITKAGVPAAKVYPGYATYGRSFQINQVGCHGPDCTFSAAGATPGPCTETYVSYYEIEHIIGSAENKNYDGAELIQYEEERSDILIYNNDQWVSYLKSDKYYKRIVDYVLQGFGRITTWAADLETSYADEGRGDDLDSLYPLDTPVCDFSVEFATLEDLQASAPNHAPEYNSLYALRTLMGLFDQAYTNYTDTNNGYDTKFEAYKRYIKDFAPLCLTPPTPTPNTPVPDFDCVYDNYVNEPIHQRYNRFSPEQIYKGTWKMTITLVQSQRTQFKTQILNKTGIDPTWITLTGKSEVKKIGEKQKKIEEKKHQNLIINIIGAILCVVSFINEAGLLAAGATNLAQMAAIAGEVASTAFGVYEMVDDPSSALMGLIGMLVGAGGVAVAFRDADNFAKIAMLRRELTAGNRAAAFRDIFKQNDDILQVITKGCR</sequence>
<dbReference type="Gene3D" id="3.10.350.10">
    <property type="entry name" value="LysM domain"/>
    <property type="match status" value="2"/>
</dbReference>
<feature type="transmembrane region" description="Helical" evidence="6">
    <location>
        <begin position="883"/>
        <end position="904"/>
    </location>
</feature>
<keyword evidence="6" id="KW-0812">Transmembrane</keyword>
<dbReference type="InterPro" id="IPR029070">
    <property type="entry name" value="Chitinase_insertion_sf"/>
</dbReference>
<dbReference type="PANTHER" id="PTHR47700:SF2">
    <property type="entry name" value="CHITINASE"/>
    <property type="match status" value="1"/>
</dbReference>
<feature type="chain" id="PRO_5042251317" description="chitinase" evidence="7">
    <location>
        <begin position="17"/>
        <end position="1000"/>
    </location>
</feature>
<evidence type="ECO:0000313" key="9">
    <source>
        <dbReference type="EMBL" id="KAF9885277.1"/>
    </source>
</evidence>
<dbReference type="SUPFAM" id="SSF54106">
    <property type="entry name" value="LysM domain"/>
    <property type="match status" value="1"/>
</dbReference>
<dbReference type="InterPro" id="IPR036779">
    <property type="entry name" value="LysM_dom_sf"/>
</dbReference>
<keyword evidence="6" id="KW-0472">Membrane</keyword>
<keyword evidence="6" id="KW-1133">Transmembrane helix</keyword>
<evidence type="ECO:0000256" key="7">
    <source>
        <dbReference type="SAM" id="SignalP"/>
    </source>
</evidence>
<comment type="caution">
    <text evidence="9">The sequence shown here is derived from an EMBL/GenBank/DDBJ whole genome shotgun (WGS) entry which is preliminary data.</text>
</comment>
<feature type="domain" description="LysM" evidence="8">
    <location>
        <begin position="207"/>
        <end position="252"/>
    </location>
</feature>
<dbReference type="EMBL" id="VCAU01000099">
    <property type="protein sequence ID" value="KAF9885277.1"/>
    <property type="molecule type" value="Genomic_DNA"/>
</dbReference>
<dbReference type="SUPFAM" id="SSF51445">
    <property type="entry name" value="(Trans)glycosidases"/>
    <property type="match status" value="1"/>
</dbReference>
<evidence type="ECO:0000256" key="1">
    <source>
        <dbReference type="ARBA" id="ARBA00008682"/>
    </source>
</evidence>
<dbReference type="InterPro" id="IPR011583">
    <property type="entry name" value="Chitinase_II/V-like_cat"/>
</dbReference>
<gene>
    <name evidence="9" type="ORF">FE257_013075</name>
</gene>
<name>A0AAD4CFC1_ASPNN</name>
<dbReference type="GO" id="GO:0005975">
    <property type="term" value="P:carbohydrate metabolic process"/>
    <property type="evidence" value="ECO:0007669"/>
    <property type="project" value="InterPro"/>
</dbReference>
<keyword evidence="5" id="KW-0378">Hydrolase</keyword>
<dbReference type="SMART" id="SM00636">
    <property type="entry name" value="Glyco_18"/>
    <property type="match status" value="1"/>
</dbReference>
<dbReference type="GO" id="GO:0008061">
    <property type="term" value="F:chitin binding"/>
    <property type="evidence" value="ECO:0007669"/>
    <property type="project" value="UniProtKB-KW"/>
</dbReference>
<proteinExistence type="inferred from homology"/>
<feature type="domain" description="LysM" evidence="8">
    <location>
        <begin position="271"/>
        <end position="319"/>
    </location>
</feature>
<keyword evidence="7" id="KW-0732">Signal</keyword>
<keyword evidence="5" id="KW-0326">Glycosidase</keyword>
<evidence type="ECO:0000313" key="10">
    <source>
        <dbReference type="Proteomes" id="UP001194746"/>
    </source>
</evidence>
<reference evidence="9" key="1">
    <citation type="journal article" date="2019" name="Beilstein J. Org. Chem.">
        <title>Nanangenines: drimane sesquiterpenoids as the dominant metabolite cohort of a novel Australian fungus, Aspergillus nanangensis.</title>
        <authorList>
            <person name="Lacey H.J."/>
            <person name="Gilchrist C.L.M."/>
            <person name="Crombie A."/>
            <person name="Kalaitzis J.A."/>
            <person name="Vuong D."/>
            <person name="Rutledge P.J."/>
            <person name="Turner P."/>
            <person name="Pitt J.I."/>
            <person name="Lacey E."/>
            <person name="Chooi Y.H."/>
            <person name="Piggott A.M."/>
        </authorList>
    </citation>
    <scope>NUCLEOTIDE SEQUENCE</scope>
    <source>
        <strain evidence="9">MST-FP2251</strain>
    </source>
</reference>
<dbReference type="InterPro" id="IPR017853">
    <property type="entry name" value="GH"/>
</dbReference>
<keyword evidence="4" id="KW-0843">Virulence</keyword>
<feature type="signal peptide" evidence="7">
    <location>
        <begin position="1"/>
        <end position="16"/>
    </location>
</feature>
<dbReference type="InterPro" id="IPR018392">
    <property type="entry name" value="LysM"/>
</dbReference>
<dbReference type="GO" id="GO:0008843">
    <property type="term" value="F:endochitinase activity"/>
    <property type="evidence" value="ECO:0007669"/>
    <property type="project" value="UniProtKB-EC"/>
</dbReference>
<dbReference type="CDD" id="cd00118">
    <property type="entry name" value="LysM"/>
    <property type="match status" value="1"/>
</dbReference>
<dbReference type="Gene3D" id="3.20.20.80">
    <property type="entry name" value="Glycosidases"/>
    <property type="match status" value="2"/>
</dbReference>
<dbReference type="Pfam" id="PF01476">
    <property type="entry name" value="LysM"/>
    <property type="match status" value="2"/>
</dbReference>
<accession>A0AAD4CFC1</accession>
<comment type="similarity">
    <text evidence="1">Belongs to the glycosyl hydrolase 18 family. Chitinase class V subfamily.</text>
</comment>
<dbReference type="PROSITE" id="PS51782">
    <property type="entry name" value="LYSM"/>
    <property type="match status" value="2"/>
</dbReference>
<keyword evidence="10" id="KW-1185">Reference proteome</keyword>
<keyword evidence="3" id="KW-0147">Chitin-binding</keyword>
<feature type="transmembrane region" description="Helical" evidence="6">
    <location>
        <begin position="938"/>
        <end position="956"/>
    </location>
</feature>
<evidence type="ECO:0000256" key="6">
    <source>
        <dbReference type="SAM" id="Phobius"/>
    </source>
</evidence>
<protein>
    <recommendedName>
        <fullName evidence="2">chitinase</fullName>
        <ecNumber evidence="2">3.2.1.14</ecNumber>
    </recommendedName>
</protein>
<dbReference type="EC" id="3.2.1.14" evidence="2"/>
<dbReference type="Pfam" id="PF00704">
    <property type="entry name" value="Glyco_hydro_18"/>
    <property type="match status" value="1"/>
</dbReference>
<evidence type="ECO:0000256" key="4">
    <source>
        <dbReference type="ARBA" id="ARBA00023026"/>
    </source>
</evidence>
<dbReference type="InterPro" id="IPR001223">
    <property type="entry name" value="Glyco_hydro18_cat"/>
</dbReference>
<dbReference type="Gene3D" id="3.10.50.10">
    <property type="match status" value="1"/>
</dbReference>
<dbReference type="InterPro" id="IPR053214">
    <property type="entry name" value="LysM12-like"/>
</dbReference>
<evidence type="ECO:0000259" key="8">
    <source>
        <dbReference type="PROSITE" id="PS51782"/>
    </source>
</evidence>
<evidence type="ECO:0000256" key="2">
    <source>
        <dbReference type="ARBA" id="ARBA00012729"/>
    </source>
</evidence>
<dbReference type="SUPFAM" id="SSF54556">
    <property type="entry name" value="Chitinase insertion domain"/>
    <property type="match status" value="1"/>
</dbReference>
<dbReference type="SMART" id="SM00257">
    <property type="entry name" value="LysM"/>
    <property type="match status" value="2"/>
</dbReference>
<evidence type="ECO:0000256" key="3">
    <source>
        <dbReference type="ARBA" id="ARBA00022669"/>
    </source>
</evidence>